<dbReference type="RefSeq" id="WP_120241338.1">
    <property type="nucleotide sequence ID" value="NZ_RAPQ01000011.1"/>
</dbReference>
<comment type="caution">
    <text evidence="8">The sequence shown here is derived from an EMBL/GenBank/DDBJ whole genome shotgun (WGS) entry which is preliminary data.</text>
</comment>
<keyword evidence="3" id="KW-0732">Signal</keyword>
<dbReference type="InterPro" id="IPR033985">
    <property type="entry name" value="SusD-like_N"/>
</dbReference>
<dbReference type="PROSITE" id="PS51257">
    <property type="entry name" value="PROKAR_LIPOPROTEIN"/>
    <property type="match status" value="1"/>
</dbReference>
<keyword evidence="4" id="KW-0472">Membrane</keyword>
<dbReference type="InterPro" id="IPR012944">
    <property type="entry name" value="SusD_RagB_dom"/>
</dbReference>
<accession>A0A419WTI2</accession>
<evidence type="ECO:0000259" key="6">
    <source>
        <dbReference type="Pfam" id="PF07980"/>
    </source>
</evidence>
<dbReference type="Gene3D" id="1.25.40.390">
    <property type="match status" value="1"/>
</dbReference>
<name>A0A419WTI2_9BACT</name>
<feature type="domain" description="SusD-like N-terminal" evidence="7">
    <location>
        <begin position="22"/>
        <end position="226"/>
    </location>
</feature>
<evidence type="ECO:0000256" key="5">
    <source>
        <dbReference type="ARBA" id="ARBA00023237"/>
    </source>
</evidence>
<feature type="domain" description="RagB/SusD" evidence="6">
    <location>
        <begin position="362"/>
        <end position="465"/>
    </location>
</feature>
<reference evidence="8 9" key="1">
    <citation type="submission" date="2018-09" db="EMBL/GenBank/DDBJ databases">
        <title>Genomic Encyclopedia of Archaeal and Bacterial Type Strains, Phase II (KMG-II): from individual species to whole genera.</title>
        <authorList>
            <person name="Goeker M."/>
        </authorList>
    </citation>
    <scope>NUCLEOTIDE SEQUENCE [LARGE SCALE GENOMIC DNA]</scope>
    <source>
        <strain evidence="8 9">DSM 21950</strain>
    </source>
</reference>
<gene>
    <name evidence="8" type="ORF">BXY64_3625</name>
</gene>
<dbReference type="SUPFAM" id="SSF48452">
    <property type="entry name" value="TPR-like"/>
    <property type="match status" value="1"/>
</dbReference>
<evidence type="ECO:0000313" key="9">
    <source>
        <dbReference type="Proteomes" id="UP000284531"/>
    </source>
</evidence>
<dbReference type="InterPro" id="IPR011990">
    <property type="entry name" value="TPR-like_helical_dom_sf"/>
</dbReference>
<protein>
    <submittedName>
        <fullName evidence="8">SusD-like starch-binding protein associating with outer membrane</fullName>
    </submittedName>
</protein>
<evidence type="ECO:0000256" key="1">
    <source>
        <dbReference type="ARBA" id="ARBA00004442"/>
    </source>
</evidence>
<proteinExistence type="inferred from homology"/>
<dbReference type="Pfam" id="PF07980">
    <property type="entry name" value="SusD_RagB"/>
    <property type="match status" value="1"/>
</dbReference>
<evidence type="ECO:0000259" key="7">
    <source>
        <dbReference type="Pfam" id="PF14322"/>
    </source>
</evidence>
<evidence type="ECO:0000313" key="8">
    <source>
        <dbReference type="EMBL" id="RKD98762.1"/>
    </source>
</evidence>
<evidence type="ECO:0000256" key="3">
    <source>
        <dbReference type="ARBA" id="ARBA00022729"/>
    </source>
</evidence>
<evidence type="ECO:0000256" key="2">
    <source>
        <dbReference type="ARBA" id="ARBA00006275"/>
    </source>
</evidence>
<dbReference type="Proteomes" id="UP000284531">
    <property type="component" value="Unassembled WGS sequence"/>
</dbReference>
<comment type="subcellular location">
    <subcellularLocation>
        <location evidence="1">Cell outer membrane</location>
    </subcellularLocation>
</comment>
<dbReference type="GO" id="GO:0009279">
    <property type="term" value="C:cell outer membrane"/>
    <property type="evidence" value="ECO:0007669"/>
    <property type="project" value="UniProtKB-SubCell"/>
</dbReference>
<dbReference type="Pfam" id="PF14322">
    <property type="entry name" value="SusD-like_3"/>
    <property type="match status" value="1"/>
</dbReference>
<evidence type="ECO:0000256" key="4">
    <source>
        <dbReference type="ARBA" id="ARBA00023136"/>
    </source>
</evidence>
<dbReference type="OrthoDB" id="1147023at2"/>
<organism evidence="8 9">
    <name type="scientific">Marinifilum flexuosum</name>
    <dbReference type="NCBI Taxonomy" id="1117708"/>
    <lineage>
        <taxon>Bacteria</taxon>
        <taxon>Pseudomonadati</taxon>
        <taxon>Bacteroidota</taxon>
        <taxon>Bacteroidia</taxon>
        <taxon>Marinilabiliales</taxon>
        <taxon>Marinifilaceae</taxon>
    </lineage>
</organism>
<dbReference type="EMBL" id="RAPQ01000011">
    <property type="protein sequence ID" value="RKD98762.1"/>
    <property type="molecule type" value="Genomic_DNA"/>
</dbReference>
<keyword evidence="9" id="KW-1185">Reference proteome</keyword>
<comment type="similarity">
    <text evidence="2">Belongs to the SusD family.</text>
</comment>
<dbReference type="AlphaFoldDB" id="A0A419WTI2"/>
<sequence>MKKIKNIALVFLGMTILSSCNDYLDETPDNRTVLDSPEAVSELLVSAYPEAFYHGFAEVMSDNVGDKGVGQYVAEYIPNGDAYYWEDTASDSYDTPTFYWNACYAAIAAANHALDAIEKASDKENYTAQKGEALAARAYAHFMLVNLFAKHYDPTTAESDLGVPFVEEPEKVVFKNYKRATVKAIYDKIETDIEEAASLIRDDSYAVGKYHFTQAALHAFASRFYLFKGDWDKVIEHSDIVLGSDPSSKLRDWNGKYLSYEASELWAQYTKAEEASNIMLARGYTNWGNGAVVFRYSLSAPKIGELFGKDPITDEMRFEMVIGDKVLYAAGSQQLGFIPKLKGRIESHDNNPDQGYPNMVAPLFTTEEALFNRAEAYAMKKDYTSVLEDLDSYLQKRVRSYNPENKLTLEKIQKEYEMADGPDLAPYYTIEEGQKYYLWYVLDLRRREFVHEGMRWFDVKRFNIEITHDIIDGGSIALPKDDNRRVIQIPEQAIAIGLQANPR</sequence>
<keyword evidence="5" id="KW-0998">Cell outer membrane</keyword>